<evidence type="ECO:0000256" key="5">
    <source>
        <dbReference type="ARBA" id="ARBA00023136"/>
    </source>
</evidence>
<gene>
    <name evidence="8" type="ORF">A3D77_05325</name>
</gene>
<dbReference type="InterPro" id="IPR039498">
    <property type="entry name" value="NTP_transf_5"/>
</dbReference>
<evidence type="ECO:0000256" key="6">
    <source>
        <dbReference type="NCBIfam" id="TIGR02228"/>
    </source>
</evidence>
<dbReference type="InterPro" id="IPR015927">
    <property type="entry name" value="Peptidase_S24_S26A/B/C"/>
</dbReference>
<evidence type="ECO:0000259" key="7">
    <source>
        <dbReference type="Pfam" id="PF00717"/>
    </source>
</evidence>
<dbReference type="GO" id="GO:0016020">
    <property type="term" value="C:membrane"/>
    <property type="evidence" value="ECO:0007669"/>
    <property type="project" value="UniProtKB-SubCell"/>
</dbReference>
<dbReference type="GO" id="GO:0009003">
    <property type="term" value="F:signal peptidase activity"/>
    <property type="evidence" value="ECO:0007669"/>
    <property type="project" value="UniProtKB-EC"/>
</dbReference>
<keyword evidence="2" id="KW-0645">Protease</keyword>
<dbReference type="Pfam" id="PF14907">
    <property type="entry name" value="NTP_transf_5"/>
    <property type="match status" value="1"/>
</dbReference>
<dbReference type="SUPFAM" id="SSF51306">
    <property type="entry name" value="LexA/Signal peptidase"/>
    <property type="match status" value="1"/>
</dbReference>
<evidence type="ECO:0000256" key="3">
    <source>
        <dbReference type="ARBA" id="ARBA00022692"/>
    </source>
</evidence>
<dbReference type="NCBIfam" id="TIGR02228">
    <property type="entry name" value="sigpep_I_arch"/>
    <property type="match status" value="1"/>
</dbReference>
<comment type="caution">
    <text evidence="8">The sequence shown here is derived from an EMBL/GenBank/DDBJ whole genome shotgun (WGS) entry which is preliminary data.</text>
</comment>
<dbReference type="Pfam" id="PF00717">
    <property type="entry name" value="Peptidase_S24"/>
    <property type="match status" value="1"/>
</dbReference>
<dbReference type="PRINTS" id="PR00728">
    <property type="entry name" value="SIGNALPTASE"/>
</dbReference>
<evidence type="ECO:0000256" key="4">
    <source>
        <dbReference type="ARBA" id="ARBA00022989"/>
    </source>
</evidence>
<dbReference type="STRING" id="1798382.A3D77_05325"/>
<proteinExistence type="predicted"/>
<feature type="domain" description="Peptidase S24/S26A/S26B/S26C" evidence="7">
    <location>
        <begin position="10"/>
        <end position="64"/>
    </location>
</feature>
<evidence type="ECO:0000313" key="9">
    <source>
        <dbReference type="Proteomes" id="UP000176923"/>
    </source>
</evidence>
<dbReference type="AlphaFoldDB" id="A0A1F5ZL87"/>
<keyword evidence="3" id="KW-0812">Transmembrane</keyword>
<dbReference type="GO" id="GO:0004252">
    <property type="term" value="F:serine-type endopeptidase activity"/>
    <property type="evidence" value="ECO:0007669"/>
    <property type="project" value="UniProtKB-UniRule"/>
</dbReference>
<keyword evidence="4" id="KW-1133">Transmembrane helix</keyword>
<comment type="subcellular location">
    <subcellularLocation>
        <location evidence="1">Membrane</location>
    </subcellularLocation>
</comment>
<protein>
    <recommendedName>
        <fullName evidence="6">Signal peptidase I</fullName>
        <ecNumber evidence="6">3.4.21.89</ecNumber>
    </recommendedName>
</protein>
<keyword evidence="5" id="KW-0472">Membrane</keyword>
<dbReference type="GO" id="GO:0006465">
    <property type="term" value="P:signal peptide processing"/>
    <property type="evidence" value="ECO:0007669"/>
    <property type="project" value="UniProtKB-UniRule"/>
</dbReference>
<keyword evidence="2" id="KW-0378">Hydrolase</keyword>
<evidence type="ECO:0000256" key="1">
    <source>
        <dbReference type="ARBA" id="ARBA00004370"/>
    </source>
</evidence>
<evidence type="ECO:0000256" key="2">
    <source>
        <dbReference type="ARBA" id="ARBA00022670"/>
    </source>
</evidence>
<evidence type="ECO:0000313" key="8">
    <source>
        <dbReference type="EMBL" id="OGG13256.1"/>
    </source>
</evidence>
<dbReference type="CDD" id="cd06462">
    <property type="entry name" value="Peptidase_S24_S26"/>
    <property type="match status" value="1"/>
</dbReference>
<accession>A0A1F5ZL87</accession>
<dbReference type="InterPro" id="IPR036286">
    <property type="entry name" value="LexA/Signal_pep-like_sf"/>
</dbReference>
<dbReference type="InterPro" id="IPR001733">
    <property type="entry name" value="Peptidase_S26B"/>
</dbReference>
<organism evidence="8 9">
    <name type="scientific">Candidatus Gottesmanbacteria bacterium RIFCSPHIGHO2_02_FULL_39_11</name>
    <dbReference type="NCBI Taxonomy" id="1798382"/>
    <lineage>
        <taxon>Bacteria</taxon>
        <taxon>Candidatus Gottesmaniibacteriota</taxon>
    </lineage>
</organism>
<reference evidence="8 9" key="1">
    <citation type="journal article" date="2016" name="Nat. Commun.">
        <title>Thousands of microbial genomes shed light on interconnected biogeochemical processes in an aquifer system.</title>
        <authorList>
            <person name="Anantharaman K."/>
            <person name="Brown C.T."/>
            <person name="Hug L.A."/>
            <person name="Sharon I."/>
            <person name="Castelle C.J."/>
            <person name="Probst A.J."/>
            <person name="Thomas B.C."/>
            <person name="Singh A."/>
            <person name="Wilkins M.J."/>
            <person name="Karaoz U."/>
            <person name="Brodie E.L."/>
            <person name="Williams K.H."/>
            <person name="Hubbard S.S."/>
            <person name="Banfield J.F."/>
        </authorList>
    </citation>
    <scope>NUCLEOTIDE SEQUENCE [LARGE SCALE GENOMIC DNA]</scope>
</reference>
<dbReference type="PANTHER" id="PTHR10806:SF6">
    <property type="entry name" value="SIGNAL PEPTIDASE COMPLEX CATALYTIC SUBUNIT SEC11"/>
    <property type="match status" value="1"/>
</dbReference>
<dbReference type="EC" id="3.4.21.89" evidence="6"/>
<dbReference type="Gene3D" id="2.10.109.10">
    <property type="entry name" value="Umud Fragment, subunit A"/>
    <property type="match status" value="1"/>
</dbReference>
<sequence>MIRHIFPMLIRKRTFCVKAQGNSMLPLFHPGDVVYVKKIHLSKIKKDDIIFVYKDKKPMIHRVIYIAYHSNKKIRYFITKGDNNPHSDGKVYPRNIYGVVYQIKQKNQIFKMDELYLIQSSLYFNEILKIKKAFEKNKIDFLFLKGLPLHFYYEKKYPGRLFADCDILARIKDEFKIKKIFQNCKYTAEITEYSKTHKKLKDKLTEITLFKIIHGFPVTFDIHFEPVFLMNQIGKINALYPDYLMEKMTELFLKEKCVINYRENTYPILSPVNLITYLSLHFFHHNFRQIYRLSLLNYVLKSIPNTKKSDFYNNLAQTIHTFKIEGFVYPSFILLKKYTNSGIPDNFIKEIKPDESKVKYIKKNILNINVFNTESRITAGINRFKNIFFLSPNSLLKKFLILFNIQVTYSLYWTAKMKIKNMTIGRLRRLNQTKESVGHSIG</sequence>
<dbReference type="EMBL" id="MFJL01000038">
    <property type="protein sequence ID" value="OGG13256.1"/>
    <property type="molecule type" value="Genomic_DNA"/>
</dbReference>
<name>A0A1F5ZL87_9BACT</name>
<dbReference type="Proteomes" id="UP000176923">
    <property type="component" value="Unassembled WGS sequence"/>
</dbReference>
<dbReference type="PANTHER" id="PTHR10806">
    <property type="entry name" value="SIGNAL PEPTIDASE COMPLEX CATALYTIC SUBUNIT SEC11"/>
    <property type="match status" value="1"/>
</dbReference>